<evidence type="ECO:0000256" key="11">
    <source>
        <dbReference type="ARBA" id="ARBA00068971"/>
    </source>
</evidence>
<feature type="region of interest" description="Disordered" evidence="13">
    <location>
        <begin position="854"/>
        <end position="1271"/>
    </location>
</feature>
<evidence type="ECO:0000256" key="13">
    <source>
        <dbReference type="SAM" id="MobiDB-lite"/>
    </source>
</evidence>
<feature type="region of interest" description="Disordered" evidence="13">
    <location>
        <begin position="438"/>
        <end position="825"/>
    </location>
</feature>
<feature type="compositionally biased region" description="Basic and acidic residues" evidence="13">
    <location>
        <begin position="1774"/>
        <end position="1797"/>
    </location>
</feature>
<feature type="compositionally biased region" description="Basic and acidic residues" evidence="13">
    <location>
        <begin position="219"/>
        <end position="237"/>
    </location>
</feature>
<keyword evidence="7" id="KW-0804">Transcription</keyword>
<feature type="compositionally biased region" description="Polar residues" evidence="13">
    <location>
        <begin position="625"/>
        <end position="634"/>
    </location>
</feature>
<keyword evidence="4" id="KW-1017">Isopeptide bond</keyword>
<feature type="compositionally biased region" description="Basic and acidic residues" evidence="13">
    <location>
        <begin position="174"/>
        <end position="191"/>
    </location>
</feature>
<feature type="compositionally biased region" description="Basic and acidic residues" evidence="13">
    <location>
        <begin position="1400"/>
        <end position="1413"/>
    </location>
</feature>
<dbReference type="GO" id="GO:0032204">
    <property type="term" value="P:regulation of telomere maintenance"/>
    <property type="evidence" value="ECO:0000318"/>
    <property type="project" value="GO_Central"/>
</dbReference>
<feature type="compositionally biased region" description="Pro residues" evidence="13">
    <location>
        <begin position="467"/>
        <end position="484"/>
    </location>
</feature>
<dbReference type="InParanoid" id="W5MXL6"/>
<feature type="compositionally biased region" description="Pro residues" evidence="13">
    <location>
        <begin position="1761"/>
        <end position="1773"/>
    </location>
</feature>
<feature type="compositionally biased region" description="Pro residues" evidence="13">
    <location>
        <begin position="240"/>
        <end position="267"/>
    </location>
</feature>
<feature type="compositionally biased region" description="Pro residues" evidence="13">
    <location>
        <begin position="491"/>
        <end position="601"/>
    </location>
</feature>
<reference evidence="15" key="2">
    <citation type="submission" date="2025-08" db="UniProtKB">
        <authorList>
            <consortium name="Ensembl"/>
        </authorList>
    </citation>
    <scope>IDENTIFICATION</scope>
</reference>
<dbReference type="Pfam" id="PF13671">
    <property type="entry name" value="AAA_33"/>
    <property type="match status" value="1"/>
</dbReference>
<evidence type="ECO:0000256" key="2">
    <source>
        <dbReference type="ARBA" id="ARBA00022481"/>
    </source>
</evidence>
<feature type="region of interest" description="Disordered" evidence="13">
    <location>
        <begin position="1"/>
        <end position="196"/>
    </location>
</feature>
<feature type="compositionally biased region" description="Basic and acidic residues" evidence="13">
    <location>
        <begin position="997"/>
        <end position="1019"/>
    </location>
</feature>
<dbReference type="GO" id="GO:0005634">
    <property type="term" value="C:nucleus"/>
    <property type="evidence" value="ECO:0000318"/>
    <property type="project" value="GO_Central"/>
</dbReference>
<feature type="compositionally biased region" description="Acidic residues" evidence="13">
    <location>
        <begin position="1088"/>
        <end position="1097"/>
    </location>
</feature>
<feature type="compositionally biased region" description="Low complexity" evidence="13">
    <location>
        <begin position="39"/>
        <end position="50"/>
    </location>
</feature>
<feature type="compositionally biased region" description="Basic and acidic residues" evidence="13">
    <location>
        <begin position="812"/>
        <end position="822"/>
    </location>
</feature>
<feature type="compositionally biased region" description="Pro residues" evidence="13">
    <location>
        <begin position="1328"/>
        <end position="1337"/>
    </location>
</feature>
<feature type="compositionally biased region" description="Low complexity" evidence="13">
    <location>
        <begin position="62"/>
        <end position="86"/>
    </location>
</feature>
<dbReference type="FunFam" id="3.40.50.300:FF:000399">
    <property type="entry name" value="YLP motif containing 1"/>
    <property type="match status" value="1"/>
</dbReference>
<feature type="compositionally biased region" description="Basic and acidic residues" evidence="13">
    <location>
        <begin position="1047"/>
        <end position="1087"/>
    </location>
</feature>
<dbReference type="Ensembl" id="ENSLOCT00000013153.1">
    <property type="protein sequence ID" value="ENSLOCP00000013125.1"/>
    <property type="gene ID" value="ENSLOCG00000010710.1"/>
</dbReference>
<proteinExistence type="predicted"/>
<feature type="compositionally biased region" description="Basic and acidic residues" evidence="13">
    <location>
        <begin position="1646"/>
        <end position="1682"/>
    </location>
</feature>
<evidence type="ECO:0000256" key="5">
    <source>
        <dbReference type="ARBA" id="ARBA00022843"/>
    </source>
</evidence>
<dbReference type="Bgee" id="ENSLOCG00000010710">
    <property type="expression patterns" value="Expressed in muscle tissue and 13 other cell types or tissues"/>
</dbReference>
<keyword evidence="3" id="KW-0678">Repressor</keyword>
<evidence type="ECO:0000256" key="1">
    <source>
        <dbReference type="ARBA" id="ARBA00004324"/>
    </source>
</evidence>
<dbReference type="Pfam" id="PF26583">
    <property type="entry name" value="Spectrin_YLPM1"/>
    <property type="match status" value="1"/>
</dbReference>
<feature type="compositionally biased region" description="Polar residues" evidence="13">
    <location>
        <begin position="872"/>
        <end position="892"/>
    </location>
</feature>
<dbReference type="InterPro" id="IPR058903">
    <property type="entry name" value="Spectrin_YLPM1-like"/>
</dbReference>
<dbReference type="Proteomes" id="UP000018468">
    <property type="component" value="Linkage group LG7"/>
</dbReference>
<comment type="subcellular location">
    <subcellularLocation>
        <location evidence="1">Nucleus speckle</location>
    </subcellularLocation>
</comment>
<dbReference type="OMA" id="HEDDRMQ"/>
<dbReference type="GO" id="GO:0016607">
    <property type="term" value="C:nuclear speck"/>
    <property type="evidence" value="ECO:0007669"/>
    <property type="project" value="UniProtKB-SubCell"/>
</dbReference>
<dbReference type="InterPro" id="IPR026314">
    <property type="entry name" value="YLP_motif_con_p1"/>
</dbReference>
<keyword evidence="2" id="KW-0488">Methylation</keyword>
<comment type="function">
    <text evidence="9">Plays a role in the reduction of telomerase activity during differentiation of embryonic stem cells by binding to the core promoter of TERT and controlling its down-regulation.</text>
</comment>
<keyword evidence="8" id="KW-0539">Nucleus</keyword>
<feature type="compositionally biased region" description="Basic and acidic residues" evidence="13">
    <location>
        <begin position="1287"/>
        <end position="1304"/>
    </location>
</feature>
<feature type="compositionally biased region" description="Pro residues" evidence="13">
    <location>
        <begin position="1417"/>
        <end position="1432"/>
    </location>
</feature>
<dbReference type="InterPro" id="IPR027417">
    <property type="entry name" value="P-loop_NTPase"/>
</dbReference>
<dbReference type="CTD" id="56252"/>
<feature type="compositionally biased region" description="Low complexity" evidence="13">
    <location>
        <begin position="796"/>
        <end position="811"/>
    </location>
</feature>
<evidence type="ECO:0000256" key="6">
    <source>
        <dbReference type="ARBA" id="ARBA00023015"/>
    </source>
</evidence>
<feature type="compositionally biased region" description="Polar residues" evidence="13">
    <location>
        <begin position="667"/>
        <end position="676"/>
    </location>
</feature>
<evidence type="ECO:0000256" key="9">
    <source>
        <dbReference type="ARBA" id="ARBA00058677"/>
    </source>
</evidence>
<feature type="compositionally biased region" description="Pro residues" evidence="13">
    <location>
        <begin position="14"/>
        <end position="34"/>
    </location>
</feature>
<keyword evidence="16" id="KW-1185">Reference proteome</keyword>
<dbReference type="Gene3D" id="3.40.50.300">
    <property type="entry name" value="P-loop containing nucleotide triphosphate hydrolases"/>
    <property type="match status" value="1"/>
</dbReference>
<feature type="compositionally biased region" description="Polar residues" evidence="13">
    <location>
        <begin position="159"/>
        <end position="173"/>
    </location>
</feature>
<evidence type="ECO:0000259" key="14">
    <source>
        <dbReference type="Pfam" id="PF26583"/>
    </source>
</evidence>
<feature type="compositionally biased region" description="Low complexity" evidence="13">
    <location>
        <begin position="602"/>
        <end position="624"/>
    </location>
</feature>
<evidence type="ECO:0000256" key="10">
    <source>
        <dbReference type="ARBA" id="ARBA00065932"/>
    </source>
</evidence>
<feature type="compositionally biased region" description="Pro residues" evidence="13">
    <location>
        <begin position="758"/>
        <end position="767"/>
    </location>
</feature>
<evidence type="ECO:0000313" key="15">
    <source>
        <dbReference type="Ensembl" id="ENSLOCP00000013125.1"/>
    </source>
</evidence>
<dbReference type="PANTHER" id="PTHR13413">
    <property type="entry name" value="YLP MOTIF CONTAINING PROTEIN NUCLEAR PROTEIN ZAP"/>
    <property type="match status" value="1"/>
</dbReference>
<feature type="compositionally biased region" description="Basic and acidic residues" evidence="13">
    <location>
        <begin position="730"/>
        <end position="742"/>
    </location>
</feature>
<feature type="compositionally biased region" description="Basic and acidic residues" evidence="13">
    <location>
        <begin position="1338"/>
        <end position="1392"/>
    </location>
</feature>
<sequence length="2112" mass="237846">MYPSWGKYGGGHQHPPPPHYGMKPPPVRGPPPPGGSHGPYGAPGSYGSGPASNFSSLREQHLQQMQQLQQLHQKQLQSVLHHNSGPYSGGSGGSGGSGSWRGSAPAFAPPGPGGSAPATYQQQHQRGPPTAAQQPHHTPTLPPPHPTTDPSPSVPSHSNASKSAPQQGGTNARATDKKESDATKPEEEKADLSSMTLQEQQQYWYKQHLQNLQKLKHEKAKEKKPQEEFRTPADKQTTKTPPPPVEPPKNEPPPPPPKEQPPPPPPPEDSKPTVITRAEDPEEEVRLQQLQAAAAQWQQTQQQRAGYQYQALMQQHTQLQHILQQYQQFMQQPAHLQKMPIDMQLRHYELQQQQFVPLYQEWDRQFKMWQEQFQSYPHKDQLQDYECQWKQWQEQMKSTSSHLQERVTTLRTMQHQYTTTPYMGMMGMPQYGQYHRTASEAQMPPPPTLTPAPPVPSEVQPSSASVPPIPGPRPQGIPPAPGPSPQSGLPVPHPPGPPPQGVPPPQGPPPQGIPRPPGPPPQGVPPPQGPPPQGVPPPQGPPPQGVPRPPGPPPQGVPRPPGPPPQGVPRPPGPPPQGVPHPPGPPPQGVPPPLGPPPQGPPIQKAQLLQGPPQQGLHPPTGTPSLVQQSAQGLSTPNHISPPTTTTTSETQPPSSPAPGKSSPTSAQSAVYTSAGLSGPGVRPSGLLPTPSAPSRFEGPRGPRFDGPRGHGVPRFEQQQRFNAPPRFEPPPRAEQPKRFDQPPRSTQPTRFGAPPRFEQPPRPSPPSRFERPPGFQQPSRFDVLAKAEPPKAPEIKPQGSKDVSSSSAKDSQPEGQHEHCKPTVVTQVAAGDMSARETLTDDFLDTECGFFVQSDPIPQTTLNRAAPLSKPNESSGEMANKQQQMSETAKTAVSAASADPQKQAASHKNSFNQGEVKTKNEGNTDAQPQLPEQIPSKPEPPKPPQSFSSADNHKAQTPTGRGRGRGQGRGRGWGRGQTGGPGFGSSSGFPPNQRTEGFEHKPYDYRPPFRENRERSQEEEGYDWQDPSVDRRGGLDSRLPPPPDEIWGREGEEHYHKDFYEDHGRRGPPLEREPLDGPGRERHWEEPEPNYWEDGDPYWREERPQFRHNSPFPHDVREPRCPPPFPHDYVARGPRRPTIPPEALDRDPRGPPLHHDVTERDTRGPPPHHDVLERDPRGPPVHQDIESDSRRPPVGRDIMDREHRGPHFHHEVLDREPRWPHAPHDREPRHPPLPHEILERDSRRPPLSHEIMERDTRRPPPSHDTVDRDMGRGEYFGEYEQEFVPEPDRYGRPHPDYHSRNFEQDTDQNYYHPRNEWEVKDRGWDYPPCPPRAPPEPFREDRWPQDRNRDYLYDRGAQDRGELRVREYPEEPAYRGEEQQYPAEWKREPLPDRTFAPEIDDRRPPFEGHLETSMDLPPPGLPTQPSNPPENPLEDSSGTGKGILALSQRQHEIILKAAQELKMIRELQEKKNAINEFFKPEGTEQVLQPEVASAGIMGLEIPPAVTGAFKTGNLLPSASLASASTAPAMPPEAQAWGGDSLHSAWDTRSTAQATDPSFVMSDTTPLAAPMLGKPVVLPKTVDYGHGHVSDPVSKVEQISYGERIILRPDPVPTERPYEKEPLVPYDRDPYYERRVDPYLERREYGRERERERERDMYREKPPMDYDRERYERERYPRDERLPPGPSSRSGGFRDRDREGRDSRDREREGRSSRDRDVKEHFGRPGYDRLPYERIPDRPLFDHSAPAFGSDRRSYPEERLPAPPLPPHPPAPPRVEKKPETKNVDDILKPPGRESRPERIVVIMRGLPGSGKTHVAKLIRDKEVEFGGAPPRVLGLDDYFMTEVEKVEKDPDTGKRVKQKVLEYEYEPEMEDTYRNSMLKTFRKTLDDGFFPFIIIDAINDRVKYFDQFWSAAKTKGFEVYLAEISVDNQTCAKRNIHGRKLKDIAKMATNWESAPRHMVRLDIRSLLQDAAIEDVEMEDFDPAEEEQKVEAKREAAEEEEADLGYIPKSKWEMDTSGAKLDKLDGLVSSTKRKRDWGRMTDMEDYLQLPDDYATRMSEPGKKRVRWADLEEKKDADRKRAIGFVVGQTDWEKITDESGQLAQRALNRTKYF</sequence>
<feature type="compositionally biased region" description="Gly residues" evidence="13">
    <location>
        <begin position="970"/>
        <end position="986"/>
    </location>
</feature>
<feature type="compositionally biased region" description="Basic and acidic residues" evidence="13">
    <location>
        <begin position="1750"/>
        <end position="1760"/>
    </location>
</feature>
<accession>W5MXL6</accession>
<organism evidence="15 16">
    <name type="scientific">Lepisosteus oculatus</name>
    <name type="common">Spotted gar</name>
    <dbReference type="NCBI Taxonomy" id="7918"/>
    <lineage>
        <taxon>Eukaryota</taxon>
        <taxon>Metazoa</taxon>
        <taxon>Chordata</taxon>
        <taxon>Craniata</taxon>
        <taxon>Vertebrata</taxon>
        <taxon>Euteleostomi</taxon>
        <taxon>Actinopterygii</taxon>
        <taxon>Neopterygii</taxon>
        <taxon>Holostei</taxon>
        <taxon>Semionotiformes</taxon>
        <taxon>Lepisosteidae</taxon>
        <taxon>Lepisosteus</taxon>
    </lineage>
</organism>
<evidence type="ECO:0000256" key="8">
    <source>
        <dbReference type="ARBA" id="ARBA00023242"/>
    </source>
</evidence>
<feature type="compositionally biased region" description="Polar residues" evidence="13">
    <location>
        <begin position="904"/>
        <end position="916"/>
    </location>
</feature>
<feature type="compositionally biased region" description="Low complexity" evidence="13">
    <location>
        <begin position="635"/>
        <end position="666"/>
    </location>
</feature>
<feature type="compositionally biased region" description="Basic and acidic residues" evidence="13">
    <location>
        <begin position="1692"/>
        <end position="1741"/>
    </location>
</feature>
<dbReference type="FunCoup" id="W5MXL6">
    <property type="interactions" value="982"/>
</dbReference>
<feature type="region of interest" description="Disordered" evidence="13">
    <location>
        <begin position="214"/>
        <end position="274"/>
    </location>
</feature>
<dbReference type="SUPFAM" id="SSF52540">
    <property type="entry name" value="P-loop containing nucleoside triphosphate hydrolases"/>
    <property type="match status" value="1"/>
</dbReference>
<evidence type="ECO:0000256" key="7">
    <source>
        <dbReference type="ARBA" id="ARBA00023163"/>
    </source>
</evidence>
<dbReference type="KEGG" id="loc:102688167"/>
<feature type="compositionally biased region" description="Basic and acidic residues" evidence="13">
    <location>
        <begin position="784"/>
        <end position="795"/>
    </location>
</feature>
<feature type="region of interest" description="Disordered" evidence="13">
    <location>
        <begin position="1283"/>
        <end position="1442"/>
    </location>
</feature>
<feature type="domain" description="YLPM1-like spectrin repeat" evidence="14">
    <location>
        <begin position="302"/>
        <end position="420"/>
    </location>
</feature>
<feature type="region of interest" description="Disordered" evidence="13">
    <location>
        <begin position="1646"/>
        <end position="1797"/>
    </location>
</feature>
<feature type="compositionally biased region" description="Basic and acidic residues" evidence="13">
    <location>
        <begin position="1144"/>
        <end position="1192"/>
    </location>
</feature>
<dbReference type="OrthoDB" id="513595at2759"/>
<evidence type="ECO:0000313" key="16">
    <source>
        <dbReference type="Proteomes" id="UP000018468"/>
    </source>
</evidence>
<name>W5MXL6_LEPOC</name>
<evidence type="ECO:0000256" key="3">
    <source>
        <dbReference type="ARBA" id="ARBA00022491"/>
    </source>
</evidence>
<dbReference type="GeneID" id="102688167"/>
<feature type="compositionally biased region" description="Pro residues" evidence="13">
    <location>
        <begin position="443"/>
        <end position="456"/>
    </location>
</feature>
<feature type="compositionally biased region" description="Gly residues" evidence="13">
    <location>
        <begin position="87"/>
        <end position="99"/>
    </location>
</feature>
<feature type="compositionally biased region" description="Pro residues" evidence="13">
    <location>
        <begin position="140"/>
        <end position="153"/>
    </location>
</feature>
<reference evidence="15" key="3">
    <citation type="submission" date="2025-09" db="UniProtKB">
        <authorList>
            <consortium name="Ensembl"/>
        </authorList>
    </citation>
    <scope>IDENTIFICATION</scope>
</reference>
<feature type="compositionally biased region" description="Basic and acidic residues" evidence="13">
    <location>
        <begin position="1314"/>
        <end position="1325"/>
    </location>
</feature>
<keyword evidence="5" id="KW-0832">Ubl conjugation</keyword>
<keyword evidence="6" id="KW-0805">Transcription regulation</keyword>
<protein>
    <recommendedName>
        <fullName evidence="11">YLP motif-containing protein 1</fullName>
    </recommendedName>
    <alternativeName>
        <fullName evidence="12">Nuclear protein ZAP3</fullName>
    </alternativeName>
</protein>
<reference evidence="16" key="1">
    <citation type="submission" date="2011-12" db="EMBL/GenBank/DDBJ databases">
        <title>The Draft Genome of Lepisosteus oculatus.</title>
        <authorList>
            <consortium name="The Broad Institute Genome Assembly &amp; Analysis Group"/>
            <consortium name="Computational R&amp;D Group"/>
            <consortium name="and Sequencing Platform"/>
            <person name="Di Palma F."/>
            <person name="Alfoldi J."/>
            <person name="Johnson J."/>
            <person name="Berlin A."/>
            <person name="Gnerre S."/>
            <person name="Jaffe D."/>
            <person name="MacCallum I."/>
            <person name="Young S."/>
            <person name="Walker B.J."/>
            <person name="Lander E.S."/>
            <person name="Lindblad-Toh K."/>
        </authorList>
    </citation>
    <scope>NUCLEOTIDE SEQUENCE [LARGE SCALE GENOMIC DNA]</scope>
</reference>
<dbReference type="eggNOG" id="KOG2400">
    <property type="taxonomic scope" value="Eukaryota"/>
</dbReference>
<evidence type="ECO:0000256" key="12">
    <source>
        <dbReference type="ARBA" id="ARBA00083294"/>
    </source>
</evidence>
<evidence type="ECO:0000256" key="4">
    <source>
        <dbReference type="ARBA" id="ARBA00022499"/>
    </source>
</evidence>
<feature type="compositionally biased region" description="Basic and acidic residues" evidence="13">
    <location>
        <begin position="698"/>
        <end position="709"/>
    </location>
</feature>
<dbReference type="PANTHER" id="PTHR13413:SF0">
    <property type="entry name" value="YLP MOTIF-CONTAINING PROTEIN 1"/>
    <property type="match status" value="1"/>
</dbReference>
<comment type="subunit">
    <text evidence="10">Interacts with PPP1CA and NCOA5. Forms a complex with ILF2, ILF3, KHDRBS1, RBMX, NCOA5 and PPP1CA.</text>
</comment>
<dbReference type="EMBL" id="AHAT01003753">
    <property type="status" value="NOT_ANNOTATED_CDS"/>
    <property type="molecule type" value="Genomic_DNA"/>
</dbReference>
<dbReference type="GeneTree" id="ENSGT00440000039837"/>
<dbReference type="STRING" id="7918.ENSLOCP00000013125"/>
<feature type="compositionally biased region" description="Basic and acidic residues" evidence="13">
    <location>
        <begin position="1198"/>
        <end position="1231"/>
    </location>
</feature>